<sequence>MLLFLEAKQSRQRERRLVDRAREGTLPSSCEMVREFYGWGGGTGFETVVCMGNHEAMMS</sequence>
<accession>A0ABQ7EXV8</accession>
<dbReference type="EMBL" id="QGKV02000297">
    <property type="protein sequence ID" value="KAF3608177.1"/>
    <property type="molecule type" value="Genomic_DNA"/>
</dbReference>
<evidence type="ECO:0000313" key="1">
    <source>
        <dbReference type="EMBL" id="KAF3608177.1"/>
    </source>
</evidence>
<evidence type="ECO:0008006" key="3">
    <source>
        <dbReference type="Google" id="ProtNLM"/>
    </source>
</evidence>
<gene>
    <name evidence="1" type="ORF">DY000_02044556</name>
</gene>
<proteinExistence type="predicted"/>
<dbReference type="Proteomes" id="UP000266723">
    <property type="component" value="Unassembled WGS sequence"/>
</dbReference>
<protein>
    <recommendedName>
        <fullName evidence="3">Calcineurin-like phosphoesterase domain-containing protein</fullName>
    </recommendedName>
</protein>
<keyword evidence="2" id="KW-1185">Reference proteome</keyword>
<comment type="caution">
    <text evidence="1">The sequence shown here is derived from an EMBL/GenBank/DDBJ whole genome shotgun (WGS) entry which is preliminary data.</text>
</comment>
<reference evidence="1 2" key="1">
    <citation type="journal article" date="2020" name="BMC Genomics">
        <title>Intraspecific diversification of the crop wild relative Brassica cretica Lam. using demographic model selection.</title>
        <authorList>
            <person name="Kioukis A."/>
            <person name="Michalopoulou V.A."/>
            <person name="Briers L."/>
            <person name="Pirintsos S."/>
            <person name="Studholme D.J."/>
            <person name="Pavlidis P."/>
            <person name="Sarris P.F."/>
        </authorList>
    </citation>
    <scope>NUCLEOTIDE SEQUENCE [LARGE SCALE GENOMIC DNA]</scope>
    <source>
        <strain evidence="2">cv. PFS-1207/04</strain>
    </source>
</reference>
<name>A0ABQ7EXV8_BRACR</name>
<organism evidence="1 2">
    <name type="scientific">Brassica cretica</name>
    <name type="common">Mustard</name>
    <dbReference type="NCBI Taxonomy" id="69181"/>
    <lineage>
        <taxon>Eukaryota</taxon>
        <taxon>Viridiplantae</taxon>
        <taxon>Streptophyta</taxon>
        <taxon>Embryophyta</taxon>
        <taxon>Tracheophyta</taxon>
        <taxon>Spermatophyta</taxon>
        <taxon>Magnoliopsida</taxon>
        <taxon>eudicotyledons</taxon>
        <taxon>Gunneridae</taxon>
        <taxon>Pentapetalae</taxon>
        <taxon>rosids</taxon>
        <taxon>malvids</taxon>
        <taxon>Brassicales</taxon>
        <taxon>Brassicaceae</taxon>
        <taxon>Brassiceae</taxon>
        <taxon>Brassica</taxon>
    </lineage>
</organism>
<evidence type="ECO:0000313" key="2">
    <source>
        <dbReference type="Proteomes" id="UP000266723"/>
    </source>
</evidence>